<protein>
    <submittedName>
        <fullName evidence="1">Uncharacterized protein</fullName>
    </submittedName>
</protein>
<sequence length="150" mass="16612">MTQYELTFTCLACGEEVEPIENDGSFLLPSGLHDCIDRDDSTVARITATGVELLADEMLDVDVEAHSIYPPGYEEHTLQWAENEDEEIVAIQIIPDRETSDAAKMGRAQIKTVAGECREVSGSKEVISQLRELMDAFLVDEASTEDNDED</sequence>
<dbReference type="KEGG" id="hpel:HZS54_11765"/>
<evidence type="ECO:0000313" key="2">
    <source>
        <dbReference type="Proteomes" id="UP000509346"/>
    </source>
</evidence>
<dbReference type="AlphaFoldDB" id="A0A7D5P9M0"/>
<name>A0A7D5P9M0_9EURY</name>
<dbReference type="GeneID" id="56083276"/>
<keyword evidence="2" id="KW-1185">Reference proteome</keyword>
<dbReference type="EMBL" id="CP058909">
    <property type="protein sequence ID" value="QLH82244.1"/>
    <property type="molecule type" value="Genomic_DNA"/>
</dbReference>
<evidence type="ECO:0000313" key="1">
    <source>
        <dbReference type="EMBL" id="QLH82244.1"/>
    </source>
</evidence>
<reference evidence="1 2" key="1">
    <citation type="submission" date="2020-07" db="EMBL/GenBank/DDBJ databases">
        <title>Halosimplex litoreum sp. nov. and Halosimplex rubrum sp. nov., isolated from different salt environments.</title>
        <authorList>
            <person name="Cui H."/>
        </authorList>
    </citation>
    <scope>NUCLEOTIDE SEQUENCE [LARGE SCALE GENOMIC DNA]</scope>
    <source>
        <strain evidence="1 2">R2</strain>
    </source>
</reference>
<dbReference type="Proteomes" id="UP000509346">
    <property type="component" value="Chromosome"/>
</dbReference>
<gene>
    <name evidence="1" type="ORF">HZS54_11765</name>
</gene>
<dbReference type="RefSeq" id="WP_179922712.1">
    <property type="nucleotide sequence ID" value="NZ_CP058909.1"/>
</dbReference>
<organism evidence="1 2">
    <name type="scientific">Halosimplex pelagicum</name>
    <dbReference type="NCBI Taxonomy" id="869886"/>
    <lineage>
        <taxon>Archaea</taxon>
        <taxon>Methanobacteriati</taxon>
        <taxon>Methanobacteriota</taxon>
        <taxon>Stenosarchaea group</taxon>
        <taxon>Halobacteria</taxon>
        <taxon>Halobacteriales</taxon>
        <taxon>Haloarculaceae</taxon>
        <taxon>Halosimplex</taxon>
    </lineage>
</organism>
<accession>A0A7D5P9M0</accession>
<proteinExistence type="predicted"/>